<protein>
    <submittedName>
        <fullName evidence="1">Uncharacterized protein</fullName>
    </submittedName>
</protein>
<name>A0A4Z2FJ05_9TELE</name>
<accession>A0A4Z2FJ05</accession>
<comment type="caution">
    <text evidence="1">The sequence shown here is derived from an EMBL/GenBank/DDBJ whole genome shotgun (WGS) entry which is preliminary data.</text>
</comment>
<dbReference type="EMBL" id="SRLO01001146">
    <property type="protein sequence ID" value="TNN40941.1"/>
    <property type="molecule type" value="Genomic_DNA"/>
</dbReference>
<keyword evidence="2" id="KW-1185">Reference proteome</keyword>
<reference evidence="1 2" key="1">
    <citation type="submission" date="2019-03" db="EMBL/GenBank/DDBJ databases">
        <title>First draft genome of Liparis tanakae, snailfish: a comprehensive survey of snailfish specific genes.</title>
        <authorList>
            <person name="Kim W."/>
            <person name="Song I."/>
            <person name="Jeong J.-H."/>
            <person name="Kim D."/>
            <person name="Kim S."/>
            <person name="Ryu S."/>
            <person name="Song J.Y."/>
            <person name="Lee S.K."/>
        </authorList>
    </citation>
    <scope>NUCLEOTIDE SEQUENCE [LARGE SCALE GENOMIC DNA]</scope>
    <source>
        <tissue evidence="1">Muscle</tissue>
    </source>
</reference>
<evidence type="ECO:0000313" key="2">
    <source>
        <dbReference type="Proteomes" id="UP000314294"/>
    </source>
</evidence>
<dbReference type="Proteomes" id="UP000314294">
    <property type="component" value="Unassembled WGS sequence"/>
</dbReference>
<sequence>MLTRLRVFRLVHGFHLRDPNGRLVTLVTTEILNTTVSVTSAPDGVPAGGVMVKEELVYSPDVKNHKLPLGDVVDGHQEVSVAHGSSLAEELSPEKKSLMIYLPLFERPLKATRSGMFRRTRAEVEVSRMTSVA</sequence>
<organism evidence="1 2">
    <name type="scientific">Liparis tanakae</name>
    <name type="common">Tanaka's snailfish</name>
    <dbReference type="NCBI Taxonomy" id="230148"/>
    <lineage>
        <taxon>Eukaryota</taxon>
        <taxon>Metazoa</taxon>
        <taxon>Chordata</taxon>
        <taxon>Craniata</taxon>
        <taxon>Vertebrata</taxon>
        <taxon>Euteleostomi</taxon>
        <taxon>Actinopterygii</taxon>
        <taxon>Neopterygii</taxon>
        <taxon>Teleostei</taxon>
        <taxon>Neoteleostei</taxon>
        <taxon>Acanthomorphata</taxon>
        <taxon>Eupercaria</taxon>
        <taxon>Perciformes</taxon>
        <taxon>Cottioidei</taxon>
        <taxon>Cottales</taxon>
        <taxon>Liparidae</taxon>
        <taxon>Liparis</taxon>
    </lineage>
</organism>
<proteinExistence type="predicted"/>
<dbReference type="AlphaFoldDB" id="A0A4Z2FJ05"/>
<gene>
    <name evidence="1" type="ORF">EYF80_048884</name>
</gene>
<evidence type="ECO:0000313" key="1">
    <source>
        <dbReference type="EMBL" id="TNN40941.1"/>
    </source>
</evidence>